<dbReference type="Proteomes" id="UP001500864">
    <property type="component" value="Unassembled WGS sequence"/>
</dbReference>
<accession>A0ABP9N5P6</accession>
<proteinExistence type="predicted"/>
<name>A0ABP9N5P6_9HYPH</name>
<keyword evidence="2" id="KW-1185">Reference proteome</keyword>
<reference evidence="2" key="1">
    <citation type="journal article" date="2019" name="Int. J. Syst. Evol. Microbiol.">
        <title>The Global Catalogue of Microorganisms (GCM) 10K type strain sequencing project: providing services to taxonomists for standard genome sequencing and annotation.</title>
        <authorList>
            <consortium name="The Broad Institute Genomics Platform"/>
            <consortium name="The Broad Institute Genome Sequencing Center for Infectious Disease"/>
            <person name="Wu L."/>
            <person name="Ma J."/>
        </authorList>
    </citation>
    <scope>NUCLEOTIDE SEQUENCE [LARGE SCALE GENOMIC DNA]</scope>
    <source>
        <strain evidence="2">JCM 17712</strain>
    </source>
</reference>
<organism evidence="1 2">
    <name type="scientific">Bartonella jaculi</name>
    <dbReference type="NCBI Taxonomy" id="686226"/>
    <lineage>
        <taxon>Bacteria</taxon>
        <taxon>Pseudomonadati</taxon>
        <taxon>Pseudomonadota</taxon>
        <taxon>Alphaproteobacteria</taxon>
        <taxon>Hyphomicrobiales</taxon>
        <taxon>Bartonellaceae</taxon>
        <taxon>Bartonella</taxon>
    </lineage>
</organism>
<sequence length="51" mass="5876">MTVTYRKALCGIFNHKDFGEYKGRLARIYGTKGDRSDFYVGYNNEKSGAIY</sequence>
<protein>
    <submittedName>
        <fullName evidence="1">Uncharacterized protein</fullName>
    </submittedName>
</protein>
<comment type="caution">
    <text evidence="1">The sequence shown here is derived from an EMBL/GenBank/DDBJ whole genome shotgun (WGS) entry which is preliminary data.</text>
</comment>
<evidence type="ECO:0000313" key="2">
    <source>
        <dbReference type="Proteomes" id="UP001500864"/>
    </source>
</evidence>
<evidence type="ECO:0000313" key="1">
    <source>
        <dbReference type="EMBL" id="GAA5105282.1"/>
    </source>
</evidence>
<dbReference type="EMBL" id="BAABIZ010000003">
    <property type="protein sequence ID" value="GAA5105282.1"/>
    <property type="molecule type" value="Genomic_DNA"/>
</dbReference>
<gene>
    <name evidence="1" type="ORF">GCM10023261_04540</name>
</gene>